<proteinExistence type="predicted"/>
<evidence type="ECO:0000256" key="1">
    <source>
        <dbReference type="SAM" id="Phobius"/>
    </source>
</evidence>
<feature type="transmembrane region" description="Helical" evidence="1">
    <location>
        <begin position="58"/>
        <end position="76"/>
    </location>
</feature>
<dbReference type="EMBL" id="ANNX02000052">
    <property type="protein sequence ID" value="KYC35332.1"/>
    <property type="molecule type" value="Genomic_DNA"/>
</dbReference>
<sequence>MTDSKCFFHKMLNTGSLTTCILTIVLVLTQVVQAEYRPPGNQKPPGTNTDSSGTRFSDQATIVLTYTLVPCLLCLLPSF</sequence>
<dbReference type="Proteomes" id="UP000076925">
    <property type="component" value="Unassembled WGS sequence"/>
</dbReference>
<evidence type="ECO:0000313" key="3">
    <source>
        <dbReference type="Proteomes" id="UP000076925"/>
    </source>
</evidence>
<dbReference type="OrthoDB" id="517642at2"/>
<reference evidence="2 3" key="1">
    <citation type="journal article" date="2013" name="Genome Biol. Evol.">
        <title>Genomes of Stigonematalean cyanobacteria (subsection V) and the evolution of oxygenic photosynthesis from prokaryotes to plastids.</title>
        <authorList>
            <person name="Dagan T."/>
            <person name="Roettger M."/>
            <person name="Stucken K."/>
            <person name="Landan G."/>
            <person name="Koch R."/>
            <person name="Major P."/>
            <person name="Gould S.B."/>
            <person name="Goremykin V.V."/>
            <person name="Rippka R."/>
            <person name="Tandeau de Marsac N."/>
            <person name="Gugger M."/>
            <person name="Lockhart P.J."/>
            <person name="Allen J.F."/>
            <person name="Brune I."/>
            <person name="Maus I."/>
            <person name="Puhler A."/>
            <person name="Martin W.F."/>
        </authorList>
    </citation>
    <scope>NUCLEOTIDE SEQUENCE [LARGE SCALE GENOMIC DNA]</scope>
    <source>
        <strain evidence="2 3">PCC 7110</strain>
    </source>
</reference>
<gene>
    <name evidence="2" type="ORF">WA1_09300</name>
</gene>
<dbReference type="STRING" id="128403.WA1_09300"/>
<name>A0A139WSC2_9CYAN</name>
<dbReference type="AlphaFoldDB" id="A0A139WSC2"/>
<accession>A0A139WSC2</accession>
<evidence type="ECO:0000313" key="2">
    <source>
        <dbReference type="EMBL" id="KYC35332.1"/>
    </source>
</evidence>
<keyword evidence="1" id="KW-1133">Transmembrane helix</keyword>
<keyword evidence="1" id="KW-0812">Transmembrane</keyword>
<dbReference type="RefSeq" id="WP_017745332.1">
    <property type="nucleotide sequence ID" value="NZ_KQ976354.1"/>
</dbReference>
<comment type="caution">
    <text evidence="2">The sequence shown here is derived from an EMBL/GenBank/DDBJ whole genome shotgun (WGS) entry which is preliminary data.</text>
</comment>
<keyword evidence="1" id="KW-0472">Membrane</keyword>
<organism evidence="2 3">
    <name type="scientific">Scytonema hofmannii PCC 7110</name>
    <dbReference type="NCBI Taxonomy" id="128403"/>
    <lineage>
        <taxon>Bacteria</taxon>
        <taxon>Bacillati</taxon>
        <taxon>Cyanobacteriota</taxon>
        <taxon>Cyanophyceae</taxon>
        <taxon>Nostocales</taxon>
        <taxon>Scytonemataceae</taxon>
        <taxon>Scytonema</taxon>
    </lineage>
</organism>
<protein>
    <submittedName>
        <fullName evidence="2">Uncharacterized protein</fullName>
    </submittedName>
</protein>
<keyword evidence="3" id="KW-1185">Reference proteome</keyword>